<accession>A0A841BPJ1</accession>
<dbReference type="RefSeq" id="WP_184834760.1">
    <property type="nucleotide sequence ID" value="NZ_JACHMN010000002.1"/>
</dbReference>
<organism evidence="2 3">
    <name type="scientific">Allocatelliglobosispora scoriae</name>
    <dbReference type="NCBI Taxonomy" id="643052"/>
    <lineage>
        <taxon>Bacteria</taxon>
        <taxon>Bacillati</taxon>
        <taxon>Actinomycetota</taxon>
        <taxon>Actinomycetes</taxon>
        <taxon>Micromonosporales</taxon>
        <taxon>Micromonosporaceae</taxon>
        <taxon>Allocatelliglobosispora</taxon>
    </lineage>
</organism>
<keyword evidence="3" id="KW-1185">Reference proteome</keyword>
<keyword evidence="1" id="KW-0812">Transmembrane</keyword>
<feature type="transmembrane region" description="Helical" evidence="1">
    <location>
        <begin position="83"/>
        <end position="105"/>
    </location>
</feature>
<feature type="transmembrane region" description="Helical" evidence="1">
    <location>
        <begin position="7"/>
        <end position="27"/>
    </location>
</feature>
<evidence type="ECO:0000313" key="3">
    <source>
        <dbReference type="Proteomes" id="UP000587527"/>
    </source>
</evidence>
<name>A0A841BPJ1_9ACTN</name>
<feature type="transmembrane region" description="Helical" evidence="1">
    <location>
        <begin position="39"/>
        <end position="62"/>
    </location>
</feature>
<proteinExistence type="predicted"/>
<feature type="transmembrane region" description="Helical" evidence="1">
    <location>
        <begin position="111"/>
        <end position="134"/>
    </location>
</feature>
<reference evidence="2 3" key="1">
    <citation type="submission" date="2020-08" db="EMBL/GenBank/DDBJ databases">
        <title>Sequencing the genomes of 1000 actinobacteria strains.</title>
        <authorList>
            <person name="Klenk H.-P."/>
        </authorList>
    </citation>
    <scope>NUCLEOTIDE SEQUENCE [LARGE SCALE GENOMIC DNA]</scope>
    <source>
        <strain evidence="2 3">DSM 45362</strain>
    </source>
</reference>
<protein>
    <submittedName>
        <fullName evidence="2">Uncharacterized protein</fullName>
    </submittedName>
</protein>
<keyword evidence="1" id="KW-0472">Membrane</keyword>
<sequence length="139" mass="14810">MSYEEKGAWVYLTVVIGAYGGYLAVLIDRLGSTPVSEVPFVGTLLWSLGISIGLSIVGRIAVEIAKPSDSYRVDARDREINRLGERVGGGVLAAAMIVPFGLSLADADNFWVANAIYAAFVLSALVSTPVKLIAYRQGM</sequence>
<dbReference type="AlphaFoldDB" id="A0A841BPJ1"/>
<gene>
    <name evidence="2" type="ORF">F4553_002041</name>
</gene>
<dbReference type="Proteomes" id="UP000587527">
    <property type="component" value="Unassembled WGS sequence"/>
</dbReference>
<evidence type="ECO:0000256" key="1">
    <source>
        <dbReference type="SAM" id="Phobius"/>
    </source>
</evidence>
<evidence type="ECO:0000313" key="2">
    <source>
        <dbReference type="EMBL" id="MBB5868662.1"/>
    </source>
</evidence>
<keyword evidence="1" id="KW-1133">Transmembrane helix</keyword>
<dbReference type="EMBL" id="JACHMN010000002">
    <property type="protein sequence ID" value="MBB5868662.1"/>
    <property type="molecule type" value="Genomic_DNA"/>
</dbReference>
<comment type="caution">
    <text evidence="2">The sequence shown here is derived from an EMBL/GenBank/DDBJ whole genome shotgun (WGS) entry which is preliminary data.</text>
</comment>